<evidence type="ECO:0000256" key="1">
    <source>
        <dbReference type="SAM" id="Coils"/>
    </source>
</evidence>
<feature type="coiled-coil region" evidence="1">
    <location>
        <begin position="24"/>
        <end position="53"/>
    </location>
</feature>
<feature type="domain" description="B3/B4 tRNA-binding" evidence="2">
    <location>
        <begin position="63"/>
        <end position="212"/>
    </location>
</feature>
<dbReference type="EMBL" id="CP034044">
    <property type="protein sequence ID" value="AZG68888.1"/>
    <property type="molecule type" value="Genomic_DNA"/>
</dbReference>
<dbReference type="Proteomes" id="UP000275883">
    <property type="component" value="Chromosome"/>
</dbReference>
<dbReference type="GO" id="GO:0004826">
    <property type="term" value="F:phenylalanine-tRNA ligase activity"/>
    <property type="evidence" value="ECO:0007669"/>
    <property type="project" value="InterPro"/>
</dbReference>
<dbReference type="RefSeq" id="WP_124724581.1">
    <property type="nucleotide sequence ID" value="NZ_CP034044.1"/>
</dbReference>
<evidence type="ECO:0000313" key="4">
    <source>
        <dbReference type="Proteomes" id="UP000275883"/>
    </source>
</evidence>
<sequence length="233" mass="26907">MKKFIVEKSFWDLFPEAKLGVILLKNINNNFDNEELKKELKKANNEAKKYLTSSILSEIEEVKVWREAYKKFKNKKGARSSIEALLKRVEQEKYVSSINPLVDIYNAASLKFALPCGAEDIDKFVGNLKLEVTNGNDEFLALGDEEVSYTYEGEVCYKDDAAAVCRCLNWRDGKRTMIDENTKNAFLIMELLDLNRFSVLKEALEYIKKQASEYLNAEIELKILDKDDFEINL</sequence>
<keyword evidence="1" id="KW-0175">Coiled coil</keyword>
<evidence type="ECO:0000259" key="2">
    <source>
        <dbReference type="SMART" id="SM00873"/>
    </source>
</evidence>
<gene>
    <name evidence="3" type="ORF">EGN60_02980</name>
</gene>
<dbReference type="InterPro" id="IPR020825">
    <property type="entry name" value="Phe-tRNA_synthase-like_B3/B4"/>
</dbReference>
<dbReference type="Pfam" id="PF03483">
    <property type="entry name" value="B3_4"/>
    <property type="match status" value="1"/>
</dbReference>
<dbReference type="Gene3D" id="3.50.40.10">
    <property type="entry name" value="Phenylalanyl-trna Synthetase, Chain B, domain 3"/>
    <property type="match status" value="1"/>
</dbReference>
<dbReference type="SMART" id="SM00873">
    <property type="entry name" value="B3_4"/>
    <property type="match status" value="1"/>
</dbReference>
<proteinExistence type="predicted"/>
<accession>A0A3G8LJS2</accession>
<dbReference type="PANTHER" id="PTHR39209:SF2">
    <property type="entry name" value="CYTOPLASMIC PROTEIN"/>
    <property type="match status" value="1"/>
</dbReference>
<dbReference type="OrthoDB" id="276580at2"/>
<keyword evidence="4" id="KW-1185">Reference proteome</keyword>
<protein>
    <recommendedName>
        <fullName evidence="2">B3/B4 tRNA-binding domain-containing protein</fullName>
    </recommendedName>
</protein>
<dbReference type="GO" id="GO:0003723">
    <property type="term" value="F:RNA binding"/>
    <property type="evidence" value="ECO:0007669"/>
    <property type="project" value="InterPro"/>
</dbReference>
<dbReference type="SUPFAM" id="SSF56037">
    <property type="entry name" value="PheT/TilS domain"/>
    <property type="match status" value="1"/>
</dbReference>
<reference evidence="3 4" key="1">
    <citation type="submission" date="2018-11" db="EMBL/GenBank/DDBJ databases">
        <title>Genome sequence of Mycoplasma struthionis sp. nov.</title>
        <authorList>
            <person name="Spergser J."/>
        </authorList>
    </citation>
    <scope>NUCLEOTIDE SEQUENCE [LARGE SCALE GENOMIC DNA]</scope>
    <source>
        <strain evidence="3 4">237IA</strain>
    </source>
</reference>
<name>A0A3G8LJS2_9MOLU</name>
<dbReference type="InterPro" id="IPR005146">
    <property type="entry name" value="B3/B4_tRNA-bd"/>
</dbReference>
<dbReference type="KEGG" id="mstr:EGN60_02980"/>
<evidence type="ECO:0000313" key="3">
    <source>
        <dbReference type="EMBL" id="AZG68888.1"/>
    </source>
</evidence>
<organism evidence="3 4">
    <name type="scientific">Mycoplasma struthionis</name>
    <dbReference type="NCBI Taxonomy" id="538220"/>
    <lineage>
        <taxon>Bacteria</taxon>
        <taxon>Bacillati</taxon>
        <taxon>Mycoplasmatota</taxon>
        <taxon>Mollicutes</taxon>
        <taxon>Mycoplasmataceae</taxon>
        <taxon>Mycoplasma</taxon>
    </lineage>
</organism>
<dbReference type="AlphaFoldDB" id="A0A3G8LJS2"/>
<dbReference type="PANTHER" id="PTHR39209">
    <property type="match status" value="1"/>
</dbReference>